<sequence length="183" mass="18776">MSDADTRADTATADPAGSARPETEVCPGCGAVIVAVPGPASRVPGASASCAALFEVTVRGLREEAAQDVRTAALLQLATDAYAAQHLQDGEPAAAAVRLCLWLERGTDPLRAGELAGRVDDAAPRLHSRPARWTTTVADLAADLDVVDLPALVPSWADAVWADWGPAHPAVRAAADAVLAASR</sequence>
<dbReference type="eggNOG" id="ENOG50336W9">
    <property type="taxonomic scope" value="Bacteria"/>
</dbReference>
<dbReference type="InterPro" id="IPR045990">
    <property type="entry name" value="DUF5946"/>
</dbReference>
<proteinExistence type="predicted"/>
<dbReference type="AlphaFoldDB" id="I4ER35"/>
<evidence type="ECO:0000313" key="2">
    <source>
        <dbReference type="EMBL" id="CCH85848.1"/>
    </source>
</evidence>
<keyword evidence="3" id="KW-1185">Reference proteome</keyword>
<feature type="region of interest" description="Disordered" evidence="1">
    <location>
        <begin position="1"/>
        <end position="23"/>
    </location>
</feature>
<gene>
    <name evidence="2" type="ordered locus">MODMU_0390</name>
</gene>
<dbReference type="KEGG" id="mmar:MODMU_0390"/>
<dbReference type="HOGENOM" id="CLU_1473624_0_0_11"/>
<reference evidence="2 3" key="1">
    <citation type="journal article" date="2012" name="J. Bacteriol.">
        <title>Genome Sequence of Radiation-Resistant Modestobacter marinus Strain BC501, a Representative Actinobacterium That Thrives on Calcareous Stone Surfaces.</title>
        <authorList>
            <person name="Normand P."/>
            <person name="Gury J."/>
            <person name="Pujic P."/>
            <person name="Chouaia B."/>
            <person name="Crotti E."/>
            <person name="Brusetti L."/>
            <person name="Daffonchio D."/>
            <person name="Vacherie B."/>
            <person name="Barbe V."/>
            <person name="Medigue C."/>
            <person name="Calteau A."/>
            <person name="Ghodhbane-Gtari F."/>
            <person name="Essoussi I."/>
            <person name="Nouioui I."/>
            <person name="Abbassi-Ghozzi I."/>
            <person name="Gtari M."/>
        </authorList>
    </citation>
    <scope>NUCLEOTIDE SEQUENCE [LARGE SCALE GENOMIC DNA]</scope>
    <source>
        <strain evidence="3">BC 501</strain>
    </source>
</reference>
<accession>I4ER35</accession>
<protein>
    <submittedName>
        <fullName evidence="2">Uncharacterized protein</fullName>
    </submittedName>
</protein>
<dbReference type="Pfam" id="PF19371">
    <property type="entry name" value="DUF5946"/>
    <property type="match status" value="1"/>
</dbReference>
<organism evidence="2 3">
    <name type="scientific">Modestobacter italicus (strain DSM 44449 / CECT 9708 / BC 501)</name>
    <dbReference type="NCBI Taxonomy" id="2732864"/>
    <lineage>
        <taxon>Bacteria</taxon>
        <taxon>Bacillati</taxon>
        <taxon>Actinomycetota</taxon>
        <taxon>Actinomycetes</taxon>
        <taxon>Geodermatophilales</taxon>
        <taxon>Geodermatophilaceae</taxon>
        <taxon>Modestobacter</taxon>
    </lineage>
</organism>
<evidence type="ECO:0000313" key="3">
    <source>
        <dbReference type="Proteomes" id="UP000006461"/>
    </source>
</evidence>
<name>I4ER35_MODI5</name>
<dbReference type="EMBL" id="FO203431">
    <property type="protein sequence ID" value="CCH85848.1"/>
    <property type="molecule type" value="Genomic_DNA"/>
</dbReference>
<dbReference type="STRING" id="477641.MODMU_0390"/>
<dbReference type="OrthoDB" id="5192968at2"/>
<evidence type="ECO:0000256" key="1">
    <source>
        <dbReference type="SAM" id="MobiDB-lite"/>
    </source>
</evidence>
<dbReference type="PATRIC" id="fig|477641.3.peg.367"/>
<dbReference type="Proteomes" id="UP000006461">
    <property type="component" value="Chromosome"/>
</dbReference>